<dbReference type="Proteomes" id="UP000554342">
    <property type="component" value="Unassembled WGS sequence"/>
</dbReference>
<keyword evidence="2" id="KW-1185">Reference proteome</keyword>
<accession>A0A840Z060</accession>
<comment type="caution">
    <text evidence="1">The sequence shown here is derived from an EMBL/GenBank/DDBJ whole genome shotgun (WGS) entry which is preliminary data.</text>
</comment>
<protein>
    <submittedName>
        <fullName evidence="1">2-dehydro-3-deoxygalactonokinase</fullName>
        <ecNumber evidence="1">2.7.1.58</ecNumber>
    </submittedName>
</protein>
<keyword evidence="1" id="KW-0808">Transferase</keyword>
<dbReference type="RefSeq" id="WP_343043109.1">
    <property type="nucleotide sequence ID" value="NZ_BAABIF010000012.1"/>
</dbReference>
<dbReference type="AlphaFoldDB" id="A0A840Z060"/>
<evidence type="ECO:0000313" key="2">
    <source>
        <dbReference type="Proteomes" id="UP000554342"/>
    </source>
</evidence>
<dbReference type="InterPro" id="IPR042257">
    <property type="entry name" value="DGOK_C"/>
</dbReference>
<proteinExistence type="predicted"/>
<gene>
    <name evidence="1" type="ORF">FHR23_002115</name>
</gene>
<reference evidence="1 2" key="1">
    <citation type="submission" date="2020-08" db="EMBL/GenBank/DDBJ databases">
        <title>Genomic Encyclopedia of Type Strains, Phase IV (KMG-IV): sequencing the most valuable type-strain genomes for metagenomic binning, comparative biology and taxonomic classification.</title>
        <authorList>
            <person name="Goeker M."/>
        </authorList>
    </citation>
    <scope>NUCLEOTIDE SEQUENCE [LARGE SCALE GENOMIC DNA]</scope>
    <source>
        <strain evidence="1 2">DSM 27203</strain>
    </source>
</reference>
<name>A0A840Z060_9SPHN</name>
<dbReference type="Gene3D" id="3.30.420.310">
    <property type="entry name" value="2-keto-3-deoxy-galactonokinase, C-terminal domain"/>
    <property type="match status" value="1"/>
</dbReference>
<dbReference type="InterPro" id="IPR007729">
    <property type="entry name" value="DGOK"/>
</dbReference>
<organism evidence="1 2">
    <name type="scientific">Stakelama sediminis</name>
    <dbReference type="NCBI Taxonomy" id="463200"/>
    <lineage>
        <taxon>Bacteria</taxon>
        <taxon>Pseudomonadati</taxon>
        <taxon>Pseudomonadota</taxon>
        <taxon>Alphaproteobacteria</taxon>
        <taxon>Sphingomonadales</taxon>
        <taxon>Sphingomonadaceae</taxon>
        <taxon>Stakelama</taxon>
    </lineage>
</organism>
<dbReference type="Pfam" id="PF05035">
    <property type="entry name" value="DGOK"/>
    <property type="match status" value="1"/>
</dbReference>
<dbReference type="GO" id="GO:0034194">
    <property type="term" value="P:D-galactonate catabolic process"/>
    <property type="evidence" value="ECO:0007669"/>
    <property type="project" value="InterPro"/>
</dbReference>
<dbReference type="EMBL" id="JACIJI010000003">
    <property type="protein sequence ID" value="MBB5719177.1"/>
    <property type="molecule type" value="Genomic_DNA"/>
</dbReference>
<dbReference type="InterPro" id="IPR042258">
    <property type="entry name" value="DGOK_N"/>
</dbReference>
<dbReference type="EC" id="2.7.1.58" evidence="1"/>
<dbReference type="Gene3D" id="3.30.420.300">
    <property type="entry name" value="2-keto-3-deoxy-galactonokinase, substrate binding domain"/>
    <property type="match status" value="1"/>
</dbReference>
<keyword evidence="1" id="KW-0418">Kinase</keyword>
<dbReference type="GO" id="GO:0008671">
    <property type="term" value="F:2-dehydro-3-deoxygalactonokinase activity"/>
    <property type="evidence" value="ECO:0007669"/>
    <property type="project" value="UniProtKB-EC"/>
</dbReference>
<evidence type="ECO:0000313" key="1">
    <source>
        <dbReference type="EMBL" id="MBB5719177.1"/>
    </source>
</evidence>
<sequence length="288" mass="30172">MDWGTTNRRAYSIDGAGRVIATERDDQGLLAVSKGGFANSATAIRALFGDLPMLCAGMVGSVKGWAEVPYQRCPVDLESLAANLLWVEPGRTALVPGVCTIADGVGDIMRGEEVQLLGAVAAGLAPADALLCQPGTHCKWARMTDSRLAGFRTGMTGEIFALLRKHSLLADFLDGDVRDGDAFRDGVALAQKGALLGPLFAERASALLGIRAREEIAAHVSGLLIGSDVREQALEPGSCVHILADPALGCLYAAAIDQLGGRSVPIDSHAAFVAGITHIWRMIRADAS</sequence>